<proteinExistence type="predicted"/>
<dbReference type="Gene3D" id="3.40.395.10">
    <property type="entry name" value="Adenoviral Proteinase, Chain A"/>
    <property type="match status" value="1"/>
</dbReference>
<dbReference type="InterPro" id="IPR004875">
    <property type="entry name" value="DDE_SF_endonuclease_dom"/>
</dbReference>
<protein>
    <recommendedName>
        <fullName evidence="2">DDE-1 domain-containing protein</fullName>
    </recommendedName>
</protein>
<dbReference type="SUPFAM" id="SSF54001">
    <property type="entry name" value="Cysteine proteinases"/>
    <property type="match status" value="1"/>
</dbReference>
<dbReference type="GO" id="GO:0003677">
    <property type="term" value="F:DNA binding"/>
    <property type="evidence" value="ECO:0007669"/>
    <property type="project" value="TreeGrafter"/>
</dbReference>
<accession>A0A2G5T9Q3</accession>
<dbReference type="InterPro" id="IPR038765">
    <property type="entry name" value="Papain-like_cys_pep_sf"/>
</dbReference>
<feature type="region of interest" description="Disordered" evidence="1">
    <location>
        <begin position="527"/>
        <end position="547"/>
    </location>
</feature>
<dbReference type="Proteomes" id="UP000230233">
    <property type="component" value="Chromosome V"/>
</dbReference>
<dbReference type="PANTHER" id="PTHR19303">
    <property type="entry name" value="TRANSPOSON"/>
    <property type="match status" value="1"/>
</dbReference>
<gene>
    <name evidence="3" type="primary">Cnig_chr_V.g17503</name>
    <name evidence="3" type="ORF">B9Z55_017503</name>
</gene>
<organism evidence="3 4">
    <name type="scientific">Caenorhabditis nigoni</name>
    <dbReference type="NCBI Taxonomy" id="1611254"/>
    <lineage>
        <taxon>Eukaryota</taxon>
        <taxon>Metazoa</taxon>
        <taxon>Ecdysozoa</taxon>
        <taxon>Nematoda</taxon>
        <taxon>Chromadorea</taxon>
        <taxon>Rhabditida</taxon>
        <taxon>Rhabditina</taxon>
        <taxon>Rhabditomorpha</taxon>
        <taxon>Rhabditoidea</taxon>
        <taxon>Rhabditidae</taxon>
        <taxon>Peloderinae</taxon>
        <taxon>Caenorhabditis</taxon>
    </lineage>
</organism>
<dbReference type="Pfam" id="PF03184">
    <property type="entry name" value="DDE_1"/>
    <property type="match status" value="1"/>
</dbReference>
<dbReference type="GO" id="GO:0005634">
    <property type="term" value="C:nucleus"/>
    <property type="evidence" value="ECO:0007669"/>
    <property type="project" value="TreeGrafter"/>
</dbReference>
<sequence length="1258" mass="145066">MESTRYQAKPKKENASYGNKSQEQQLAHLRETLSNLPTAESLAELLIPSAPPLEEAYHDNHVDFSFNGVVIPSAPPMEDSHQSDVVFLDRPSHHPPNNFLKTNQLSITKVSTSTTVSKINENTHYDVKGSHFPEKSCFIQPPTVYFTGEELSVDSKTTWPEHVLFNADQKRIDRYAPENFVPLFECVSSKNEKKLMRHHSDEEELNHMEFTQDGFHLKNYVAEPSVASQREAKWRNICSSSGSRENKLSTDAKRKSTFSRLSERFKSFFKFQSKKGQRRLRLGGGKKVVFNEELERLHGPSHNLDGFKDLMVLEQNEIDLVGEVNAQVNDNAVFHLAFEMVYNYNKSLPKKFQDKNHIRLIHPSFLTLFLENGMSEKLSEMTAFESEEPCSRYLVPFLRGNHFALVHVGKVEEVYHMHVFDSLRPTHPNSSPVISKCELNKLAKLLAGKDVNTRIMRVPEEHASMQTSAESNDCGICTVENVNACLKNKTFPTNTALYENWKVQDQITTLKRTSFKEQLQKWIGKNNNINFKNDSDSTDEPTSLTKQKSSIAFARSQRKKLNTAVSKTTWEKTQERKEQIRMAVQKTRLERKDDVLLDDDEEEMLENQSENMSDSDQEQCAMDVTPESKLNTAISKTTWEKTKERKERIRMAVQKHRLENKDDVLLDDNEEEMLEIESEILSDSDQEQSTMVITPESNRCESSAESDYDFEQIPTASHKKKAKTMRGSQKEGKLDAALPGHIEEEAKTATNSTPLVPRISDSDMLGSLIMQLDGFLANVRDRDTKKLLKQFKGKLAARLKNLDGDTETSVSSEDVRFSEYESDEEDTVFNPNFWTERRKKELIDCYKKKTMSFEEIRKRFHLSEDEKSARTQIARIRQCVTGKKWKKNEAIYHLTKRVSGMTNYYEEQKQYIHESDIRRLAYEQSSCFGMRNFKASRKFVDNIKKRCSLVSRHVDGKISKRAVLRQSTTAQSIIDFKNNVVPRIRNKYGLDHIFNVDQTGVVLEETKKRTLAKRGTDKVYRVCQRDNATRHSMTFNPCISADGKLTGKLFVTLYEPKPPRSIRQMVAPFTDLYVTHSHSGIMTSRLAEEWMEKCLLPSIPDRSLLLLDSWFGFNSMKLLRAVARKKLEIVTFPPRTTGQLQPLDLFFNRQLKCFLRKLQDEIRLKNNDFTISIRNNLLKIASFTQNQFQAPRFAAMIQRGFYELGIVTTKPIFDTPAEFCFNPAIGKDKCKSCRNLSFFKCAHCEETYCIKCTLDHLH</sequence>
<keyword evidence="4" id="KW-1185">Reference proteome</keyword>
<reference evidence="4" key="1">
    <citation type="submission" date="2017-10" db="EMBL/GenBank/DDBJ databases">
        <title>Rapid genome shrinkage in a self-fertile nematode reveals novel sperm competition proteins.</title>
        <authorList>
            <person name="Yin D."/>
            <person name="Schwarz E.M."/>
            <person name="Thomas C.G."/>
            <person name="Felde R.L."/>
            <person name="Korf I.F."/>
            <person name="Cutter A.D."/>
            <person name="Schartner C.M."/>
            <person name="Ralston E.J."/>
            <person name="Meyer B.J."/>
            <person name="Haag E.S."/>
        </authorList>
    </citation>
    <scope>NUCLEOTIDE SEQUENCE [LARGE SCALE GENOMIC DNA]</scope>
    <source>
        <strain evidence="4">JU1422</strain>
    </source>
</reference>
<dbReference type="STRING" id="1611254.A0A2G5T9Q3"/>
<evidence type="ECO:0000256" key="1">
    <source>
        <dbReference type="SAM" id="MobiDB-lite"/>
    </source>
</evidence>
<comment type="caution">
    <text evidence="3">The sequence shown here is derived from an EMBL/GenBank/DDBJ whole genome shotgun (WGS) entry which is preliminary data.</text>
</comment>
<feature type="region of interest" description="Disordered" evidence="1">
    <location>
        <begin position="1"/>
        <end position="23"/>
    </location>
</feature>
<dbReference type="OrthoDB" id="5876883at2759"/>
<evidence type="ECO:0000313" key="4">
    <source>
        <dbReference type="Proteomes" id="UP000230233"/>
    </source>
</evidence>
<evidence type="ECO:0000259" key="2">
    <source>
        <dbReference type="Pfam" id="PF03184"/>
    </source>
</evidence>
<name>A0A2G5T9Q3_9PELO</name>
<feature type="domain" description="DDE-1" evidence="2">
    <location>
        <begin position="1048"/>
        <end position="1159"/>
    </location>
</feature>
<dbReference type="InterPro" id="IPR050863">
    <property type="entry name" value="CenT-Element_Derived"/>
</dbReference>
<evidence type="ECO:0000313" key="3">
    <source>
        <dbReference type="EMBL" id="PIC24012.1"/>
    </source>
</evidence>
<dbReference type="AlphaFoldDB" id="A0A2G5T9Q3"/>
<dbReference type="EMBL" id="PDUG01000005">
    <property type="protein sequence ID" value="PIC24012.1"/>
    <property type="molecule type" value="Genomic_DNA"/>
</dbReference>